<dbReference type="Pfam" id="PF14734">
    <property type="entry name" value="DUF4469"/>
    <property type="match status" value="1"/>
</dbReference>
<evidence type="ECO:0000313" key="3">
    <source>
        <dbReference type="EMBL" id="MCJ2381556.1"/>
    </source>
</evidence>
<dbReference type="InterPro" id="IPR049893">
    <property type="entry name" value="Bvu_2165-like_IHF-HU-DNA_bdg"/>
</dbReference>
<reference evidence="3 4" key="1">
    <citation type="submission" date="2022-03" db="EMBL/GenBank/DDBJ databases">
        <title>Parabacteroides sp. nov. isolated from swine feces.</title>
        <authorList>
            <person name="Bak J.E."/>
        </authorList>
    </citation>
    <scope>NUCLEOTIDE SEQUENCE [LARGE SCALE GENOMIC DNA]</scope>
    <source>
        <strain evidence="3 4">AGMB00274</strain>
    </source>
</reference>
<dbReference type="Proteomes" id="UP001165444">
    <property type="component" value="Unassembled WGS sequence"/>
</dbReference>
<dbReference type="CDD" id="cd12843">
    <property type="entry name" value="Bvu_2165_C_like"/>
    <property type="match status" value="1"/>
</dbReference>
<dbReference type="InterPro" id="IPR027824">
    <property type="entry name" value="DUF4469"/>
</dbReference>
<dbReference type="EMBL" id="JAKZMM010000036">
    <property type="protein sequence ID" value="MCJ2381556.1"/>
    <property type="molecule type" value="Genomic_DNA"/>
</dbReference>
<gene>
    <name evidence="3" type="ORF">MUN53_13210</name>
</gene>
<evidence type="ECO:0000259" key="2">
    <source>
        <dbReference type="Pfam" id="PF14848"/>
    </source>
</evidence>
<evidence type="ECO:0000313" key="4">
    <source>
        <dbReference type="Proteomes" id="UP001165444"/>
    </source>
</evidence>
<feature type="domain" description="DUF4469" evidence="1">
    <location>
        <begin position="138"/>
        <end position="235"/>
    </location>
</feature>
<dbReference type="RefSeq" id="WP_243325949.1">
    <property type="nucleotide sequence ID" value="NZ_JAKZMM010000036.1"/>
</dbReference>
<evidence type="ECO:0000259" key="1">
    <source>
        <dbReference type="Pfam" id="PF14734"/>
    </source>
</evidence>
<comment type="caution">
    <text evidence="3">The sequence shown here is derived from an EMBL/GenBank/DDBJ whole genome shotgun (WGS) entry which is preliminary data.</text>
</comment>
<sequence length="254" mass="28211">MRKKRAEWKIRLVRSNLKPSEGCLFPQVVLKGAYTLDDIIERLAKDQACGLNAETLRHAATALFNEMEDCLLDGSSVHLPLGILTPSVTGLWDTNRLQPEARRKNEATVRFSLSPRLKKALADPLLHETDAAASRLAIYTVEDAGSRTINERITRGLSISLTGSMLLMNGTSPERGLYLLRAGTEEVVLHIPPESFVRCTRRNIIALIPRDLPKGEYNLRVVSQCTTSPRPLNTPAVYTMPSVLVVADLQENKE</sequence>
<name>A0ABT0C4R9_9BACT</name>
<keyword evidence="4" id="KW-1185">Reference proteome</keyword>
<organism evidence="3 4">
    <name type="scientific">Parabacteroides faecalis</name>
    <dbReference type="NCBI Taxonomy" id="2924040"/>
    <lineage>
        <taxon>Bacteria</taxon>
        <taxon>Pseudomonadati</taxon>
        <taxon>Bacteroidota</taxon>
        <taxon>Bacteroidia</taxon>
        <taxon>Bacteroidales</taxon>
        <taxon>Tannerellaceae</taxon>
        <taxon>Parabacteroides</taxon>
    </lineage>
</organism>
<accession>A0ABT0C4R9</accession>
<dbReference type="Pfam" id="PF14848">
    <property type="entry name" value="HU-DNA_bdg"/>
    <property type="match status" value="1"/>
</dbReference>
<proteinExistence type="predicted"/>
<feature type="domain" description="Bvu-2165-like IHF-HU-like DNA-binding" evidence="2">
    <location>
        <begin position="8"/>
        <end position="123"/>
    </location>
</feature>
<protein>
    <submittedName>
        <fullName evidence="3">DUF4469 domain-containing protein</fullName>
    </submittedName>
</protein>
<dbReference type="Gene3D" id="2.70.50.70">
    <property type="match status" value="1"/>
</dbReference>